<accession>A0AA40A0Y9</accession>
<protein>
    <submittedName>
        <fullName evidence="3">Uncharacterized protein</fullName>
    </submittedName>
</protein>
<dbReference type="EMBL" id="JAUKUA010000006">
    <property type="protein sequence ID" value="KAK0707288.1"/>
    <property type="molecule type" value="Genomic_DNA"/>
</dbReference>
<keyword evidence="2" id="KW-0472">Membrane</keyword>
<evidence type="ECO:0000313" key="3">
    <source>
        <dbReference type="EMBL" id="KAK0707288.1"/>
    </source>
</evidence>
<proteinExistence type="predicted"/>
<evidence type="ECO:0000256" key="1">
    <source>
        <dbReference type="SAM" id="MobiDB-lite"/>
    </source>
</evidence>
<dbReference type="AlphaFoldDB" id="A0AA40A0Y9"/>
<evidence type="ECO:0000313" key="4">
    <source>
        <dbReference type="Proteomes" id="UP001172102"/>
    </source>
</evidence>
<gene>
    <name evidence="3" type="ORF">B0H67DRAFT_587180</name>
</gene>
<organism evidence="3 4">
    <name type="scientific">Lasiosphaeris hirsuta</name>
    <dbReference type="NCBI Taxonomy" id="260670"/>
    <lineage>
        <taxon>Eukaryota</taxon>
        <taxon>Fungi</taxon>
        <taxon>Dikarya</taxon>
        <taxon>Ascomycota</taxon>
        <taxon>Pezizomycotina</taxon>
        <taxon>Sordariomycetes</taxon>
        <taxon>Sordariomycetidae</taxon>
        <taxon>Sordariales</taxon>
        <taxon>Lasiosphaeriaceae</taxon>
        <taxon>Lasiosphaeris</taxon>
    </lineage>
</organism>
<comment type="caution">
    <text evidence="3">The sequence shown here is derived from an EMBL/GenBank/DDBJ whole genome shotgun (WGS) entry which is preliminary data.</text>
</comment>
<reference evidence="3" key="1">
    <citation type="submission" date="2023-06" db="EMBL/GenBank/DDBJ databases">
        <title>Genome-scale phylogeny and comparative genomics of the fungal order Sordariales.</title>
        <authorList>
            <consortium name="Lawrence Berkeley National Laboratory"/>
            <person name="Hensen N."/>
            <person name="Bonometti L."/>
            <person name="Westerberg I."/>
            <person name="Brannstrom I.O."/>
            <person name="Guillou S."/>
            <person name="Cros-Aarteil S."/>
            <person name="Calhoun S."/>
            <person name="Haridas S."/>
            <person name="Kuo A."/>
            <person name="Mondo S."/>
            <person name="Pangilinan J."/>
            <person name="Riley R."/>
            <person name="Labutti K."/>
            <person name="Andreopoulos B."/>
            <person name="Lipzen A."/>
            <person name="Chen C."/>
            <person name="Yanf M."/>
            <person name="Daum C."/>
            <person name="Ng V."/>
            <person name="Clum A."/>
            <person name="Steindorff A."/>
            <person name="Ohm R."/>
            <person name="Martin F."/>
            <person name="Silar P."/>
            <person name="Natvig D."/>
            <person name="Lalanne C."/>
            <person name="Gautier V."/>
            <person name="Ament-Velasquez S.L."/>
            <person name="Kruys A."/>
            <person name="Hutchinson M.I."/>
            <person name="Powell A.J."/>
            <person name="Barry K."/>
            <person name="Miller A.N."/>
            <person name="Grigoriev I.V."/>
            <person name="Debuchy R."/>
            <person name="Gladieux P."/>
            <person name="Thoren M.H."/>
            <person name="Johannesson H."/>
        </authorList>
    </citation>
    <scope>NUCLEOTIDE SEQUENCE</scope>
    <source>
        <strain evidence="3">SMH4607-1</strain>
    </source>
</reference>
<evidence type="ECO:0000256" key="2">
    <source>
        <dbReference type="SAM" id="Phobius"/>
    </source>
</evidence>
<feature type="region of interest" description="Disordered" evidence="1">
    <location>
        <begin position="254"/>
        <end position="276"/>
    </location>
</feature>
<feature type="transmembrane region" description="Helical" evidence="2">
    <location>
        <begin position="117"/>
        <end position="140"/>
    </location>
</feature>
<keyword evidence="2" id="KW-0812">Transmembrane</keyword>
<name>A0AA40A0Y9_9PEZI</name>
<dbReference type="Proteomes" id="UP001172102">
    <property type="component" value="Unassembled WGS sequence"/>
</dbReference>
<keyword evidence="2" id="KW-1133">Transmembrane helix</keyword>
<sequence length="527" mass="59492">MIQSSQNVDRLSCEDNDIQSMTTTERRFAIDLVIARGLSFTRAKLLDLTWDIGIGQGGRLIHGWILYHVATRTVTWILEYSALTYPVLLAMLFSPDSAYSLWTLVISLGKKQRGGTLLRLTFLAYSIAYVLIFATVWSAATGYQSPSTASYTMPDLSWANIDHDELRLCWSVEAQKFGGDPWMNSIVPGPQLGAVVGSFENLKRFGSDTFGPTITSYLYEEPRNKDFLNMSNYHDTKDLILSTFGSRVKLEKDLNSSSSNDTGLYPTDSTGDEGRYDSPIPADGWQFLALYPNTTTPQIIPWVNMSQFYLNWMSKPENKTKDDMVYELFGLEPAVRGVVYYRSMFLFKEDNTTMMLDTPFLNYAKSCSWWTDSHELGKCVCWRGNPLTKDFRMENNLNFGCANGQGYIWGFSRSITLVGVIMEFIWCLVCVRLWASTERSEFLKHGRPTYGTMRSILDISEAVSRELGDKSCLYTEARLMKKLETCLPVSYAVSDGGGGIGHVGLVAVPEGLTAKRRVHLDEEKYYG</sequence>
<keyword evidence="4" id="KW-1185">Reference proteome</keyword>